<dbReference type="PROSITE" id="PS50297">
    <property type="entry name" value="ANK_REP_REGION"/>
    <property type="match status" value="3"/>
</dbReference>
<dbReference type="Pfam" id="PF12796">
    <property type="entry name" value="Ank_2"/>
    <property type="match status" value="2"/>
</dbReference>
<dbReference type="EMBL" id="GIBP01000066">
    <property type="protein sequence ID" value="NDV29035.1"/>
    <property type="molecule type" value="Transcribed_RNA"/>
</dbReference>
<dbReference type="PANTHER" id="PTHR24198:SF165">
    <property type="entry name" value="ANKYRIN REPEAT-CONTAINING PROTEIN-RELATED"/>
    <property type="match status" value="1"/>
</dbReference>
<evidence type="ECO:0000256" key="1">
    <source>
        <dbReference type="ARBA" id="ARBA00022737"/>
    </source>
</evidence>
<evidence type="ECO:0000313" key="6">
    <source>
        <dbReference type="EMBL" id="NDV29035.1"/>
    </source>
</evidence>
<feature type="repeat" description="ANK" evidence="3">
    <location>
        <begin position="1125"/>
        <end position="1158"/>
    </location>
</feature>
<accession>A0A6B2KWN8</accession>
<reference evidence="6" key="1">
    <citation type="journal article" date="2020" name="J. Eukaryot. Microbiol.">
        <title>De novo Sequencing, Assembly and Annotation of the Transcriptome for the Free-Living Testate Amoeba Arcella intermedia.</title>
        <authorList>
            <person name="Ribeiro G.M."/>
            <person name="Porfirio-Sousa A.L."/>
            <person name="Maurer-Alcala X.X."/>
            <person name="Katz L.A."/>
            <person name="Lahr D.J.G."/>
        </authorList>
    </citation>
    <scope>NUCLEOTIDE SEQUENCE</scope>
</reference>
<evidence type="ECO:0000256" key="3">
    <source>
        <dbReference type="PROSITE-ProRule" id="PRU00023"/>
    </source>
</evidence>
<protein>
    <recommendedName>
        <fullName evidence="5">PH domain-containing protein</fullName>
    </recommendedName>
</protein>
<dbReference type="PROSITE" id="PS50088">
    <property type="entry name" value="ANK_REPEAT"/>
    <property type="match status" value="3"/>
</dbReference>
<keyword evidence="2 3" id="KW-0040">ANK repeat</keyword>
<feature type="domain" description="PH" evidence="5">
    <location>
        <begin position="184"/>
        <end position="296"/>
    </location>
</feature>
<sequence>MTSQELCTAAFKGDLNSVKRLLSILDNNQVNGTNDRGQTALYCAAREGRTDVVRELLSRSVDINVQEKKGSTPLHGASFGGHAQALSLLLSARASVSITNHPAPSQTVGATAHQEAQGEAREVWKLWKEGGVEALKRKNYPIFERPNRNTKPTRVKRDDNRDNSESESMSLKVKLGRRSSLLQRTLRDGPVLVKNKESWRERGLIVFKEFSLGFALYKPDLKDPGKERILEKYYIDTSDHHSSPFGIASTNDPESSTTTFYIRCKLTDGSLVERLFKTKTLEERTAWLTFLYNTMSETGGKNIDLSTVEKEEYVRNWKNYAKEGYFVPGHYIPPSKTREDELQALVNSIEEITKEDIYYTCLQELSVPTMLLHRSNPLREILIKILKVPRPNDMCNWMATGEAVFQPIRDFRELIAKAKSYPDSESFKKVLEKLDDFYRQYLNFKGSIPKPSILRSGIEKIGSRIITPDVAQIISDPNRNTAEGIHRVVRIGNVFLKINPSAPAYEMAVGELSELIWQQGTAITIIVKIVLPNGEYVCQAAAAVEGLLLRDFIKELPDLVPYLDEENLSMQYLCGTLYRPNDGKLENLIVKCEEFADNKKKLAIVSIDSDEAFADEFTKTGNGLHELSVRYAIWLLPKNYPPEKQYLNNIACQKLLARSAEYFAVKLLVHLYRQNQKMYALLEEGVITKEELFGSPEKNTGTLLATFRPTEISRLLRDIKKAQKFIREAMDGKMKFFDFLSQMYPTMSKIYQYSLDSLSPDLTNFQDIVEKILFGYGRPLLEKYDELNSKYPTLKEEIKDYTSSPFAYVELRKNLPEKELEYALENEIDFSVIPDADHQDLLWDIVKLELKVVTIKNSAFFNHLHIEALLELKVLKKLVLINCPQINEAAVEAIRIWCNLGGEEMELVLKGCSAGKRLAGVSGGLTIIVEDENDRNKWKEWIYNNIPDDENLNKILTEIDIEENDKSVVQGLEKLKKLDLSDEVKGKLSSLFYGSSLHLSAVKNENGLVILQFLESFREQMFLEKAIDIFRVALTFKNEQIVLHVFPLLKEFPFELFVQTIKSSAISIIPQILSKYQNLLSNRDSNQNTPLMIACTTSNQRTSELITLLLKNPEISSNINAVNRDGQTALHFACSDNMDPNVISLLLQNGAMFDAKDKRGYTPFHLLLQQKRPTKDILGLLDTMKTFMSEESIDFEALRIVVELKNVELLNYLVEIKKDDLSSFTDGSGQTLLHVSKNIDVVKYLIQKYPKMAMGLDNNKETPLFRLLPLLATSKFKKHQKIGEIFRFLKQSGVNINSLNRDGHTILHEALIRKTGGRKLLPLVIMTLLNLGVKITIDPEKDPISTNTLHLACSTGLTQVLRQLLRHLQNSLKKKELGDMIRAQTRNGLTVKQIAEQCGDIKMVAEIDAILSNASGMGRAVTKPFFSNSGHTPINNYFV</sequence>
<dbReference type="PANTHER" id="PTHR24198">
    <property type="entry name" value="ANKYRIN REPEAT AND PROTEIN KINASE DOMAIN-CONTAINING PROTEIN"/>
    <property type="match status" value="1"/>
</dbReference>
<dbReference type="InterPro" id="IPR036770">
    <property type="entry name" value="Ankyrin_rpt-contain_sf"/>
</dbReference>
<evidence type="ECO:0000256" key="4">
    <source>
        <dbReference type="SAM" id="MobiDB-lite"/>
    </source>
</evidence>
<dbReference type="InterPro" id="IPR002110">
    <property type="entry name" value="Ankyrin_rpt"/>
</dbReference>
<organism evidence="6">
    <name type="scientific">Arcella intermedia</name>
    <dbReference type="NCBI Taxonomy" id="1963864"/>
    <lineage>
        <taxon>Eukaryota</taxon>
        <taxon>Amoebozoa</taxon>
        <taxon>Tubulinea</taxon>
        <taxon>Elardia</taxon>
        <taxon>Arcellinida</taxon>
        <taxon>Sphaerothecina</taxon>
        <taxon>Arcellidae</taxon>
        <taxon>Arcella</taxon>
    </lineage>
</organism>
<evidence type="ECO:0000256" key="2">
    <source>
        <dbReference type="ARBA" id="ARBA00023043"/>
    </source>
</evidence>
<keyword evidence="1" id="KW-0677">Repeat</keyword>
<name>A0A6B2KWN8_9EUKA</name>
<dbReference type="InterPro" id="IPR001849">
    <property type="entry name" value="PH_domain"/>
</dbReference>
<feature type="region of interest" description="Disordered" evidence="4">
    <location>
        <begin position="143"/>
        <end position="171"/>
    </location>
</feature>
<dbReference type="SUPFAM" id="SSF48403">
    <property type="entry name" value="Ankyrin repeat"/>
    <property type="match status" value="2"/>
</dbReference>
<evidence type="ECO:0000259" key="5">
    <source>
        <dbReference type="PROSITE" id="PS50003"/>
    </source>
</evidence>
<dbReference type="Gene3D" id="1.25.40.20">
    <property type="entry name" value="Ankyrin repeat-containing domain"/>
    <property type="match status" value="3"/>
</dbReference>
<dbReference type="SMART" id="SM00248">
    <property type="entry name" value="ANK"/>
    <property type="match status" value="8"/>
</dbReference>
<feature type="repeat" description="ANK" evidence="3">
    <location>
        <begin position="69"/>
        <end position="101"/>
    </location>
</feature>
<feature type="compositionally biased region" description="Basic and acidic residues" evidence="4">
    <location>
        <begin position="155"/>
        <end position="164"/>
    </location>
</feature>
<dbReference type="SMART" id="SM00233">
    <property type="entry name" value="PH"/>
    <property type="match status" value="1"/>
</dbReference>
<feature type="repeat" description="ANK" evidence="3">
    <location>
        <begin position="36"/>
        <end position="68"/>
    </location>
</feature>
<proteinExistence type="predicted"/>
<dbReference type="PROSITE" id="PS50003">
    <property type="entry name" value="PH_DOMAIN"/>
    <property type="match status" value="1"/>
</dbReference>